<sequence length="173" mass="18782">MTSSSVLSTPTTEPFSTVTSTGTPTTLVSGWYWIRAVESPYYHSYLQTLPTATPGDALMDNPSTAGQFNIIDGQLVYYTGSSEPLYMWVEDPADKTQRTLATWFNTTASTYGNFSFSGDTVTWTDPDVARPNTAAFYVCPGNSTSGAEENALFVNTGAYLYETPSGCYDIDVS</sequence>
<name>A0A9W9CZD8_9PEZI</name>
<accession>A0A9W9CZD8</accession>
<organism evidence="2 3">
    <name type="scientific">Gnomoniopsis smithogilvyi</name>
    <dbReference type="NCBI Taxonomy" id="1191159"/>
    <lineage>
        <taxon>Eukaryota</taxon>
        <taxon>Fungi</taxon>
        <taxon>Dikarya</taxon>
        <taxon>Ascomycota</taxon>
        <taxon>Pezizomycotina</taxon>
        <taxon>Sordariomycetes</taxon>
        <taxon>Sordariomycetidae</taxon>
        <taxon>Diaporthales</taxon>
        <taxon>Gnomoniaceae</taxon>
        <taxon>Gnomoniopsis</taxon>
    </lineage>
</organism>
<evidence type="ECO:0000313" key="3">
    <source>
        <dbReference type="Proteomes" id="UP001140453"/>
    </source>
</evidence>
<reference evidence="2" key="1">
    <citation type="submission" date="2022-10" db="EMBL/GenBank/DDBJ databases">
        <title>Tapping the CABI collections for fungal endophytes: first genome assemblies for Collariella, Neodidymelliopsis, Ascochyta clinopodiicola, Didymella pomorum, Didymosphaeria variabile, Neocosmospora piperis and Neocucurbitaria cava.</title>
        <authorList>
            <person name="Hill R."/>
        </authorList>
    </citation>
    <scope>NUCLEOTIDE SEQUENCE</scope>
    <source>
        <strain evidence="2">IMI 355082</strain>
    </source>
</reference>
<comment type="caution">
    <text evidence="2">The sequence shown here is derived from an EMBL/GenBank/DDBJ whole genome shotgun (WGS) entry which is preliminary data.</text>
</comment>
<dbReference type="Proteomes" id="UP001140453">
    <property type="component" value="Unassembled WGS sequence"/>
</dbReference>
<gene>
    <name evidence="2" type="ORF">N0V93_002781</name>
</gene>
<dbReference type="OrthoDB" id="70316at2759"/>
<feature type="region of interest" description="Disordered" evidence="1">
    <location>
        <begin position="1"/>
        <end position="22"/>
    </location>
</feature>
<dbReference type="AlphaFoldDB" id="A0A9W9CZD8"/>
<feature type="compositionally biased region" description="Polar residues" evidence="1">
    <location>
        <begin position="1"/>
        <end position="15"/>
    </location>
</feature>
<protein>
    <submittedName>
        <fullName evidence="2">Uncharacterized protein</fullName>
    </submittedName>
</protein>
<evidence type="ECO:0000256" key="1">
    <source>
        <dbReference type="SAM" id="MobiDB-lite"/>
    </source>
</evidence>
<evidence type="ECO:0000313" key="2">
    <source>
        <dbReference type="EMBL" id="KAJ4393568.1"/>
    </source>
</evidence>
<dbReference type="EMBL" id="JAPEVB010000002">
    <property type="protein sequence ID" value="KAJ4393568.1"/>
    <property type="molecule type" value="Genomic_DNA"/>
</dbReference>
<keyword evidence="3" id="KW-1185">Reference proteome</keyword>
<proteinExistence type="predicted"/>